<accession>A0A1L9V4I9</accession>
<dbReference type="RefSeq" id="XP_022395535.1">
    <property type="nucleotide sequence ID" value="XM_022543936.1"/>
</dbReference>
<name>A0A1L9V4I9_ASPGL</name>
<keyword evidence="3" id="KW-1185">Reference proteome</keyword>
<proteinExistence type="predicted"/>
<dbReference type="PANTHER" id="PTHR37538">
    <property type="entry name" value="BTB DOMAIN-CONTAINING PROTEIN"/>
    <property type="match status" value="1"/>
</dbReference>
<dbReference type="Proteomes" id="UP000184300">
    <property type="component" value="Unassembled WGS sequence"/>
</dbReference>
<evidence type="ECO:0000256" key="1">
    <source>
        <dbReference type="SAM" id="MobiDB-lite"/>
    </source>
</evidence>
<gene>
    <name evidence="2" type="ORF">ASPGLDRAFT_30334</name>
</gene>
<dbReference type="OrthoDB" id="3594103at2759"/>
<reference evidence="3" key="1">
    <citation type="journal article" date="2017" name="Genome Biol.">
        <title>Comparative genomics reveals high biological diversity and specific adaptations in the industrially and medically important fungal genus Aspergillus.</title>
        <authorList>
            <person name="de Vries R.P."/>
            <person name="Riley R."/>
            <person name="Wiebenga A."/>
            <person name="Aguilar-Osorio G."/>
            <person name="Amillis S."/>
            <person name="Uchima C.A."/>
            <person name="Anderluh G."/>
            <person name="Asadollahi M."/>
            <person name="Askin M."/>
            <person name="Barry K."/>
            <person name="Battaglia E."/>
            <person name="Bayram O."/>
            <person name="Benocci T."/>
            <person name="Braus-Stromeyer S.A."/>
            <person name="Caldana C."/>
            <person name="Canovas D."/>
            <person name="Cerqueira G.C."/>
            <person name="Chen F."/>
            <person name="Chen W."/>
            <person name="Choi C."/>
            <person name="Clum A."/>
            <person name="Dos Santos R.A."/>
            <person name="Damasio A.R."/>
            <person name="Diallinas G."/>
            <person name="Emri T."/>
            <person name="Fekete E."/>
            <person name="Flipphi M."/>
            <person name="Freyberg S."/>
            <person name="Gallo A."/>
            <person name="Gournas C."/>
            <person name="Habgood R."/>
            <person name="Hainaut M."/>
            <person name="Harispe M.L."/>
            <person name="Henrissat B."/>
            <person name="Hilden K.S."/>
            <person name="Hope R."/>
            <person name="Hossain A."/>
            <person name="Karabika E."/>
            <person name="Karaffa L."/>
            <person name="Karanyi Z."/>
            <person name="Krasevec N."/>
            <person name="Kuo A."/>
            <person name="Kusch H."/>
            <person name="LaButti K."/>
            <person name="Lagendijk E.L."/>
            <person name="Lapidus A."/>
            <person name="Levasseur A."/>
            <person name="Lindquist E."/>
            <person name="Lipzen A."/>
            <person name="Logrieco A.F."/>
            <person name="MacCabe A."/>
            <person name="Maekelae M.R."/>
            <person name="Malavazi I."/>
            <person name="Melin P."/>
            <person name="Meyer V."/>
            <person name="Mielnichuk N."/>
            <person name="Miskei M."/>
            <person name="Molnar A.P."/>
            <person name="Mule G."/>
            <person name="Ngan C.Y."/>
            <person name="Orejas M."/>
            <person name="Orosz E."/>
            <person name="Ouedraogo J.P."/>
            <person name="Overkamp K.M."/>
            <person name="Park H.-S."/>
            <person name="Perrone G."/>
            <person name="Piumi F."/>
            <person name="Punt P.J."/>
            <person name="Ram A.F."/>
            <person name="Ramon A."/>
            <person name="Rauscher S."/>
            <person name="Record E."/>
            <person name="Riano-Pachon D.M."/>
            <person name="Robert V."/>
            <person name="Roehrig J."/>
            <person name="Ruller R."/>
            <person name="Salamov A."/>
            <person name="Salih N.S."/>
            <person name="Samson R.A."/>
            <person name="Sandor E."/>
            <person name="Sanguinetti M."/>
            <person name="Schuetze T."/>
            <person name="Sepcic K."/>
            <person name="Shelest E."/>
            <person name="Sherlock G."/>
            <person name="Sophianopoulou V."/>
            <person name="Squina F.M."/>
            <person name="Sun H."/>
            <person name="Susca A."/>
            <person name="Todd R.B."/>
            <person name="Tsang A."/>
            <person name="Unkles S.E."/>
            <person name="van de Wiele N."/>
            <person name="van Rossen-Uffink D."/>
            <person name="Oliveira J.V."/>
            <person name="Vesth T.C."/>
            <person name="Visser J."/>
            <person name="Yu J.-H."/>
            <person name="Zhou M."/>
            <person name="Andersen M.R."/>
            <person name="Archer D.B."/>
            <person name="Baker S.E."/>
            <person name="Benoit I."/>
            <person name="Brakhage A.A."/>
            <person name="Braus G.H."/>
            <person name="Fischer R."/>
            <person name="Frisvad J.C."/>
            <person name="Goldman G.H."/>
            <person name="Houbraken J."/>
            <person name="Oakley B."/>
            <person name="Pocsi I."/>
            <person name="Scazzocchio C."/>
            <person name="Seiboth B."/>
            <person name="vanKuyk P.A."/>
            <person name="Wortman J."/>
            <person name="Dyer P.S."/>
            <person name="Grigoriev I.V."/>
        </authorList>
    </citation>
    <scope>NUCLEOTIDE SEQUENCE [LARGE SCALE GENOMIC DNA]</scope>
    <source>
        <strain evidence="3">CBS 516.65</strain>
    </source>
</reference>
<organism evidence="2 3">
    <name type="scientific">Aspergillus glaucus CBS 516.65</name>
    <dbReference type="NCBI Taxonomy" id="1160497"/>
    <lineage>
        <taxon>Eukaryota</taxon>
        <taxon>Fungi</taxon>
        <taxon>Dikarya</taxon>
        <taxon>Ascomycota</taxon>
        <taxon>Pezizomycotina</taxon>
        <taxon>Eurotiomycetes</taxon>
        <taxon>Eurotiomycetidae</taxon>
        <taxon>Eurotiales</taxon>
        <taxon>Aspergillaceae</taxon>
        <taxon>Aspergillus</taxon>
        <taxon>Aspergillus subgen. Aspergillus</taxon>
    </lineage>
</organism>
<evidence type="ECO:0000313" key="3">
    <source>
        <dbReference type="Proteomes" id="UP000184300"/>
    </source>
</evidence>
<dbReference type="EMBL" id="KV878926">
    <property type="protein sequence ID" value="OJJ78837.1"/>
    <property type="molecule type" value="Genomic_DNA"/>
</dbReference>
<dbReference type="VEuPathDB" id="FungiDB:ASPGLDRAFT_30334"/>
<protein>
    <submittedName>
        <fullName evidence="2">Uncharacterized protein</fullName>
    </submittedName>
</protein>
<evidence type="ECO:0000313" key="2">
    <source>
        <dbReference type="EMBL" id="OJJ78837.1"/>
    </source>
</evidence>
<dbReference type="AlphaFoldDB" id="A0A1L9V4I9"/>
<sequence>MGLTLSLNWKIEDIAHTLVHYLYTGEYQTLEVKGEKPRHEREYRRSVIVYCVAVSFGMHDLACKATRYIEHFGGTVNIYQILGTAVLVYGKMPKDNWYCKYLESKMTAAFAKDQNFFEKGEYMHPYSKRIITLYFREKKHGYGVPQYFLEDLPGYQSSVKGKSPSSACGLFRAEEDIAHTVIHWIHTDRQLEYKWSVHVYCVACVYGMPGLDTLAEEKMRMYEYAIDVGQVLGIAREVVVFFEDNLPAGYEERLVRRLASAVKNDGERSTLNLFISRLGGVPRMEEFARECLREGKSVDEGESYCWDPFNDENGINSENDSDDEGDCSGRSSTDSNIVLSDPEESGPGYRVSSSDCDDPWSELESLTGEIESVDYWKD</sequence>
<dbReference type="STRING" id="1160497.A0A1L9V4I9"/>
<dbReference type="GeneID" id="34460197"/>
<feature type="region of interest" description="Disordered" evidence="1">
    <location>
        <begin position="309"/>
        <end position="364"/>
    </location>
</feature>
<dbReference type="PANTHER" id="PTHR37538:SF1">
    <property type="entry name" value="BTB DOMAIN-CONTAINING PROTEIN"/>
    <property type="match status" value="1"/>
</dbReference>
<feature type="compositionally biased region" description="Polar residues" evidence="1">
    <location>
        <begin position="329"/>
        <end position="338"/>
    </location>
</feature>